<keyword evidence="1" id="KW-0812">Transmembrane</keyword>
<dbReference type="AlphaFoldDB" id="A0A0K1EI97"/>
<organism evidence="2 3">
    <name type="scientific">Chondromyces crocatus</name>
    <dbReference type="NCBI Taxonomy" id="52"/>
    <lineage>
        <taxon>Bacteria</taxon>
        <taxon>Pseudomonadati</taxon>
        <taxon>Myxococcota</taxon>
        <taxon>Polyangia</taxon>
        <taxon>Polyangiales</taxon>
        <taxon>Polyangiaceae</taxon>
        <taxon>Chondromyces</taxon>
    </lineage>
</organism>
<protein>
    <submittedName>
        <fullName evidence="2">Uncharacterized protein</fullName>
    </submittedName>
</protein>
<evidence type="ECO:0000313" key="2">
    <source>
        <dbReference type="EMBL" id="AKT40581.1"/>
    </source>
</evidence>
<feature type="transmembrane region" description="Helical" evidence="1">
    <location>
        <begin position="24"/>
        <end position="44"/>
    </location>
</feature>
<dbReference type="EMBL" id="CP012159">
    <property type="protein sequence ID" value="AKT40581.1"/>
    <property type="molecule type" value="Genomic_DNA"/>
</dbReference>
<keyword evidence="1" id="KW-0472">Membrane</keyword>
<keyword evidence="3" id="KW-1185">Reference proteome</keyword>
<sequence length="108" mass="11786">MSGTKPDPRPNRTPEEEAAGNRRALIGCGIPLVLLLVGFIWVIYAMRMSAGGQGEVCERKSDCKPGHECVGDAFKAVKPVCRKSCDKHDDCPKGRCEELLRGRGKVCQ</sequence>
<name>A0A0K1EI97_CHOCO</name>
<reference evidence="2 3" key="1">
    <citation type="submission" date="2015-07" db="EMBL/GenBank/DDBJ databases">
        <title>Genome analysis of myxobacterium Chondromyces crocatus Cm c5 reveals a high potential for natural compound synthesis and the genetic basis for the loss of fruiting body formation.</title>
        <authorList>
            <person name="Zaburannyi N."/>
            <person name="Bunk B."/>
            <person name="Maier J."/>
            <person name="Overmann J."/>
            <person name="Mueller R."/>
        </authorList>
    </citation>
    <scope>NUCLEOTIDE SEQUENCE [LARGE SCALE GENOMIC DNA]</scope>
    <source>
        <strain evidence="2 3">Cm c5</strain>
    </source>
</reference>
<dbReference type="KEGG" id="ccro:CMC5_047370"/>
<gene>
    <name evidence="2" type="ORF">CMC5_047370</name>
</gene>
<evidence type="ECO:0000256" key="1">
    <source>
        <dbReference type="SAM" id="Phobius"/>
    </source>
</evidence>
<proteinExistence type="predicted"/>
<dbReference type="Proteomes" id="UP000067626">
    <property type="component" value="Chromosome"/>
</dbReference>
<evidence type="ECO:0000313" key="3">
    <source>
        <dbReference type="Proteomes" id="UP000067626"/>
    </source>
</evidence>
<accession>A0A0K1EI97</accession>
<keyword evidence="1" id="KW-1133">Transmembrane helix</keyword>